<keyword evidence="3" id="KW-1185">Reference proteome</keyword>
<sequence>MPFSDDKNDPGEADEIINAEILVLNQTSKENYIVCHQKTLLPAEIQSKKRPFLPYGSVVNARFLYKKSEGKLIIQNIKHVQSVNKMKMSEKWSQIKLEYSQSLKKPTIICNCLTNGCFTYQNIDLCEYAVFNDVLGIISDRKTLPKQQIGRLICSVVSEEHEGRWKFFIDKIEKFEKVYSLSMSARLLENEYFGLVTREECDEKRDLRLVSSRDFPRDVRIFKSGTHCCHPSEKVAGKSTHDHLKCVQIGVNNVHLLGKSIAMKMKKCHGMGVSSQNNNNNNFANNNNKTDGEEHQEQESSSSSPSILNNSEGQHVNGRSLRENVTQLSVTVHDHNGFPLLWSHDVEFVVDFSKIFEGKPYGLYIVKVVRFHRPNVFAKWRLARRAPIVKSLQTKFHSRRTHSVTLAILGDDVPLATTTNSRFGSEVHSCCLPRTDSLDNVELFDALVLNSSGCSTENDNKYVSSTDLVRFFGINGKFRSGIFM</sequence>
<comment type="caution">
    <text evidence="2">The sequence shown here is derived from an EMBL/GenBank/DDBJ whole genome shotgun (WGS) entry which is preliminary data.</text>
</comment>
<gene>
    <name evidence="2" type="ORF">CAMP_LOCUS10615</name>
</gene>
<dbReference type="OrthoDB" id="5841771at2759"/>
<feature type="region of interest" description="Disordered" evidence="1">
    <location>
        <begin position="272"/>
        <end position="316"/>
    </location>
</feature>
<proteinExistence type="predicted"/>
<protein>
    <submittedName>
        <fullName evidence="2">Uncharacterized protein</fullName>
    </submittedName>
</protein>
<dbReference type="EMBL" id="CANHGI010000004">
    <property type="protein sequence ID" value="CAI5447978.1"/>
    <property type="molecule type" value="Genomic_DNA"/>
</dbReference>
<evidence type="ECO:0000313" key="2">
    <source>
        <dbReference type="EMBL" id="CAI5447978.1"/>
    </source>
</evidence>
<accession>A0A9P1ILT0</accession>
<evidence type="ECO:0000256" key="1">
    <source>
        <dbReference type="SAM" id="MobiDB-lite"/>
    </source>
</evidence>
<organism evidence="2 3">
    <name type="scientific">Caenorhabditis angaria</name>
    <dbReference type="NCBI Taxonomy" id="860376"/>
    <lineage>
        <taxon>Eukaryota</taxon>
        <taxon>Metazoa</taxon>
        <taxon>Ecdysozoa</taxon>
        <taxon>Nematoda</taxon>
        <taxon>Chromadorea</taxon>
        <taxon>Rhabditida</taxon>
        <taxon>Rhabditina</taxon>
        <taxon>Rhabditomorpha</taxon>
        <taxon>Rhabditoidea</taxon>
        <taxon>Rhabditidae</taxon>
        <taxon>Peloderinae</taxon>
        <taxon>Caenorhabditis</taxon>
    </lineage>
</organism>
<name>A0A9P1ILT0_9PELO</name>
<dbReference type="AlphaFoldDB" id="A0A9P1ILT0"/>
<dbReference type="Proteomes" id="UP001152747">
    <property type="component" value="Unassembled WGS sequence"/>
</dbReference>
<feature type="compositionally biased region" description="Low complexity" evidence="1">
    <location>
        <begin position="299"/>
        <end position="312"/>
    </location>
</feature>
<reference evidence="2" key="1">
    <citation type="submission" date="2022-11" db="EMBL/GenBank/DDBJ databases">
        <authorList>
            <person name="Kikuchi T."/>
        </authorList>
    </citation>
    <scope>NUCLEOTIDE SEQUENCE</scope>
    <source>
        <strain evidence="2">PS1010</strain>
    </source>
</reference>
<feature type="compositionally biased region" description="Low complexity" evidence="1">
    <location>
        <begin position="277"/>
        <end position="288"/>
    </location>
</feature>
<evidence type="ECO:0000313" key="3">
    <source>
        <dbReference type="Proteomes" id="UP001152747"/>
    </source>
</evidence>